<proteinExistence type="predicted"/>
<feature type="transmembrane region" description="Helical" evidence="1">
    <location>
        <begin position="12"/>
        <end position="35"/>
    </location>
</feature>
<dbReference type="Proteomes" id="UP000034246">
    <property type="component" value="Unassembled WGS sequence"/>
</dbReference>
<evidence type="ECO:0000313" key="3">
    <source>
        <dbReference type="Proteomes" id="UP000034246"/>
    </source>
</evidence>
<keyword evidence="1" id="KW-0472">Membrane</keyword>
<accession>A0A0G0REB8</accession>
<protein>
    <submittedName>
        <fullName evidence="2">Uncharacterized protein</fullName>
    </submittedName>
</protein>
<comment type="caution">
    <text evidence="2">The sequence shown here is derived from an EMBL/GenBank/DDBJ whole genome shotgun (WGS) entry which is preliminary data.</text>
</comment>
<reference evidence="2 3" key="1">
    <citation type="journal article" date="2015" name="Nature">
        <title>rRNA introns, odd ribosomes, and small enigmatic genomes across a large radiation of phyla.</title>
        <authorList>
            <person name="Brown C.T."/>
            <person name="Hug L.A."/>
            <person name="Thomas B.C."/>
            <person name="Sharon I."/>
            <person name="Castelle C.J."/>
            <person name="Singh A."/>
            <person name="Wilkins M.J."/>
            <person name="Williams K.H."/>
            <person name="Banfield J.F."/>
        </authorList>
    </citation>
    <scope>NUCLEOTIDE SEQUENCE [LARGE SCALE GENOMIC DNA]</scope>
</reference>
<sequence>MKINSISGNIKYFGQSLFEVILALAVATIIIMAIVSLTSKTVSTSTYSSNKAQAGRYLSEAMEYLRKEKQFGTWNTLKTNITAGGGVWCMTNLSLTKNYACNPATSGDFIPGTIFQRTVTASATVSTVNVEITVTWVDEQGSHAVNTISAISNW</sequence>
<keyword evidence="1" id="KW-1133">Transmembrane helix</keyword>
<evidence type="ECO:0000256" key="1">
    <source>
        <dbReference type="SAM" id="Phobius"/>
    </source>
</evidence>
<evidence type="ECO:0000313" key="2">
    <source>
        <dbReference type="EMBL" id="KKR12007.1"/>
    </source>
</evidence>
<name>A0A0G0REB8_9BACT</name>
<keyword evidence="1" id="KW-0812">Transmembrane</keyword>
<organism evidence="2 3">
    <name type="scientific">Candidatus Woesebacteria bacterium GW2011_GWA1_39_21</name>
    <dbReference type="NCBI Taxonomy" id="1618550"/>
    <lineage>
        <taxon>Bacteria</taxon>
        <taxon>Candidatus Woeseibacteriota</taxon>
    </lineage>
</organism>
<gene>
    <name evidence="2" type="ORF">UT39_C0001G0062</name>
</gene>
<dbReference type="STRING" id="1618550.UT39_C0001G0062"/>
<dbReference type="AlphaFoldDB" id="A0A0G0REB8"/>
<dbReference type="EMBL" id="LBWP01000001">
    <property type="protein sequence ID" value="KKR12007.1"/>
    <property type="molecule type" value="Genomic_DNA"/>
</dbReference>